<dbReference type="Gene3D" id="3.40.50.1820">
    <property type="entry name" value="alpha/beta hydrolase"/>
    <property type="match status" value="1"/>
</dbReference>
<dbReference type="InterPro" id="IPR033140">
    <property type="entry name" value="Lipase_GDXG_put_SER_AS"/>
</dbReference>
<protein>
    <submittedName>
        <fullName evidence="6">12962_t:CDS:1</fullName>
    </submittedName>
</protein>
<name>A0A9W4WUJ8_9GLOM</name>
<comment type="similarity">
    <text evidence="1">Belongs to the 'GDXG' lipolytic enzyme family.</text>
</comment>
<dbReference type="Pfam" id="PF20434">
    <property type="entry name" value="BD-FAE"/>
    <property type="match status" value="1"/>
</dbReference>
<dbReference type="OrthoDB" id="19653at2759"/>
<gene>
    <name evidence="6" type="ORF">FWILDA_LOCUS1687</name>
</gene>
<dbReference type="SUPFAM" id="SSF53474">
    <property type="entry name" value="alpha/beta-Hydrolases"/>
    <property type="match status" value="1"/>
</dbReference>
<dbReference type="PANTHER" id="PTHR48081">
    <property type="entry name" value="AB HYDROLASE SUPERFAMILY PROTEIN C4A8.06C"/>
    <property type="match status" value="1"/>
</dbReference>
<evidence type="ECO:0000313" key="7">
    <source>
        <dbReference type="Proteomes" id="UP001153678"/>
    </source>
</evidence>
<evidence type="ECO:0000259" key="5">
    <source>
        <dbReference type="Pfam" id="PF20434"/>
    </source>
</evidence>
<organism evidence="6 7">
    <name type="scientific">Funneliformis geosporum</name>
    <dbReference type="NCBI Taxonomy" id="1117311"/>
    <lineage>
        <taxon>Eukaryota</taxon>
        <taxon>Fungi</taxon>
        <taxon>Fungi incertae sedis</taxon>
        <taxon>Mucoromycota</taxon>
        <taxon>Glomeromycotina</taxon>
        <taxon>Glomeromycetes</taxon>
        <taxon>Glomerales</taxon>
        <taxon>Glomeraceae</taxon>
        <taxon>Funneliformis</taxon>
    </lineage>
</organism>
<keyword evidence="4" id="KW-0812">Transmembrane</keyword>
<feature type="active site" evidence="3">
    <location>
        <position position="304"/>
    </location>
</feature>
<dbReference type="InterPro" id="IPR049492">
    <property type="entry name" value="BD-FAE-like_dom"/>
</dbReference>
<evidence type="ECO:0000256" key="2">
    <source>
        <dbReference type="ARBA" id="ARBA00022801"/>
    </source>
</evidence>
<dbReference type="PROSITE" id="PS01174">
    <property type="entry name" value="LIPASE_GDXG_SER"/>
    <property type="match status" value="1"/>
</dbReference>
<evidence type="ECO:0000256" key="3">
    <source>
        <dbReference type="PROSITE-ProRule" id="PRU10038"/>
    </source>
</evidence>
<feature type="transmembrane region" description="Helical" evidence="4">
    <location>
        <begin position="120"/>
        <end position="138"/>
    </location>
</feature>
<accession>A0A9W4WUJ8</accession>
<keyword evidence="2" id="KW-0378">Hydrolase</keyword>
<proteinExistence type="inferred from homology"/>
<dbReference type="PANTHER" id="PTHR48081:SF33">
    <property type="entry name" value="KYNURENINE FORMAMIDASE"/>
    <property type="match status" value="1"/>
</dbReference>
<sequence>MGIIIPVYAGVISNWCIDISDSDIPIWFSMAIETPSPLLTVNVWTSYIIINFSLAFFTYVARWPPKSWNFWINVVTTTIGTVFNEFPLYIISLKVWMWFAVVIMEAWIVVSITKSPLIHFLAFTSEIFTIFILAHNFYKNYKSRRIVHAYTHTFEHYGPELSNITSTNFWLRFMLPLYLPTNVKVFRNITYGTLQELQEVGKENASYLKLDIYVPKHVKKADRRPIMLFIHGGSWITMDKSIPFPQPFYLSSNGWIVCSINYRLAPKNPYPACLIDCKRALRWIKENIDSYGGDPNFIAVSGDSAGGHLAALMSLTMNDKCYQPGFEYADTNVQACVCINGVYDVTNQHNAFTPLFTKWFVKIICGKSFDENGNDAREMLENASPEILVKRKVDNDEKIVPFLVFHGDNDQLVNIKCCREFIKTFRKYAPKSDLVYIEFPGAHHAYHSVSSPRNHYSLIAILRFLNWVYHTSSGSNNITDLNGKKILFKGKEE</sequence>
<dbReference type="GO" id="GO:0016787">
    <property type="term" value="F:hydrolase activity"/>
    <property type="evidence" value="ECO:0007669"/>
    <property type="project" value="UniProtKB-KW"/>
</dbReference>
<feature type="transmembrane region" description="Helical" evidence="4">
    <location>
        <begin position="68"/>
        <end position="89"/>
    </location>
</feature>
<keyword evidence="4" id="KW-1133">Transmembrane helix</keyword>
<comment type="caution">
    <text evidence="6">The sequence shown here is derived from an EMBL/GenBank/DDBJ whole genome shotgun (WGS) entry which is preliminary data.</text>
</comment>
<feature type="domain" description="BD-FAE-like" evidence="5">
    <location>
        <begin position="210"/>
        <end position="421"/>
    </location>
</feature>
<feature type="transmembrane region" description="Helical" evidence="4">
    <location>
        <begin position="95"/>
        <end position="113"/>
    </location>
</feature>
<evidence type="ECO:0000256" key="4">
    <source>
        <dbReference type="SAM" id="Phobius"/>
    </source>
</evidence>
<keyword evidence="4" id="KW-0472">Membrane</keyword>
<evidence type="ECO:0000313" key="6">
    <source>
        <dbReference type="EMBL" id="CAI2164678.1"/>
    </source>
</evidence>
<dbReference type="Proteomes" id="UP001153678">
    <property type="component" value="Unassembled WGS sequence"/>
</dbReference>
<keyword evidence="7" id="KW-1185">Reference proteome</keyword>
<reference evidence="6" key="1">
    <citation type="submission" date="2022-08" db="EMBL/GenBank/DDBJ databases">
        <authorList>
            <person name="Kallberg Y."/>
            <person name="Tangrot J."/>
            <person name="Rosling A."/>
        </authorList>
    </citation>
    <scope>NUCLEOTIDE SEQUENCE</scope>
    <source>
        <strain evidence="6">Wild A</strain>
    </source>
</reference>
<dbReference type="InterPro" id="IPR050300">
    <property type="entry name" value="GDXG_lipolytic_enzyme"/>
</dbReference>
<feature type="transmembrane region" description="Helical" evidence="4">
    <location>
        <begin position="44"/>
        <end position="61"/>
    </location>
</feature>
<dbReference type="AlphaFoldDB" id="A0A9W4WUJ8"/>
<dbReference type="InterPro" id="IPR029058">
    <property type="entry name" value="AB_hydrolase_fold"/>
</dbReference>
<dbReference type="EMBL" id="CAMKVN010000171">
    <property type="protein sequence ID" value="CAI2164678.1"/>
    <property type="molecule type" value="Genomic_DNA"/>
</dbReference>
<evidence type="ECO:0000256" key="1">
    <source>
        <dbReference type="ARBA" id="ARBA00010515"/>
    </source>
</evidence>